<accession>A0ABW5WV67</accession>
<dbReference type="InterPro" id="IPR006944">
    <property type="entry name" value="Phage/GTA_portal"/>
</dbReference>
<evidence type="ECO:0000313" key="2">
    <source>
        <dbReference type="Proteomes" id="UP001597519"/>
    </source>
</evidence>
<dbReference type="EMBL" id="JBHUOQ010000001">
    <property type="protein sequence ID" value="MFD2829226.1"/>
    <property type="molecule type" value="Genomic_DNA"/>
</dbReference>
<dbReference type="NCBIfam" id="TIGR01537">
    <property type="entry name" value="portal_HK97"/>
    <property type="match status" value="1"/>
</dbReference>
<dbReference type="Proteomes" id="UP001597519">
    <property type="component" value="Unassembled WGS sequence"/>
</dbReference>
<dbReference type="Pfam" id="PF04860">
    <property type="entry name" value="Phage_portal"/>
    <property type="match status" value="1"/>
</dbReference>
<proteinExistence type="predicted"/>
<keyword evidence="2" id="KW-1185">Reference proteome</keyword>
<name>A0ABW5WV67_9STAP</name>
<evidence type="ECO:0000313" key="1">
    <source>
        <dbReference type="EMBL" id="MFD2829226.1"/>
    </source>
</evidence>
<reference evidence="2" key="1">
    <citation type="journal article" date="2019" name="Int. J. Syst. Evol. Microbiol.">
        <title>The Global Catalogue of Microorganisms (GCM) 10K type strain sequencing project: providing services to taxonomists for standard genome sequencing and annotation.</title>
        <authorList>
            <consortium name="The Broad Institute Genomics Platform"/>
            <consortium name="The Broad Institute Genome Sequencing Center for Infectious Disease"/>
            <person name="Wu L."/>
            <person name="Ma J."/>
        </authorList>
    </citation>
    <scope>NUCLEOTIDE SEQUENCE [LARGE SCALE GENOMIC DNA]</scope>
    <source>
        <strain evidence="2">KCTC 33575</strain>
    </source>
</reference>
<sequence>MENADIYTAISTIANDVSSLPIKVTDTSFNNNEELEYLLNTEPNAVMSGKNLIYVLIVNAILNGNSFAQIERDKNGIPINIHHLSNDRVTIQKNNSTDYTTELIYEVRQNGKDSKTKEIKAQNIIHIMPFSTDGIKGVSPLVSLRSDIEAQQNSKKFFNSFFKNGTQSGGTIKVASDLDSEAKELIRQEFQRINAGTENSHKVLVLDEAMSYEPIKVDTEILKLINESKYSTQQVAKVLGLPLHKMGIETHSQSLEQASNDYLINTLSNYISVLESEFNRKLFNDKTLRMNNKITFSADKYKYVDAKTKREIIKNDYELGLISQNEAREEIGKPALENGDRFIQSLNYMNSELIDNYQVQKVKDVQKNVVDEPLEEKGDTDE</sequence>
<comment type="caution">
    <text evidence="1">The sequence shown here is derived from an EMBL/GenBank/DDBJ whole genome shotgun (WGS) entry which is preliminary data.</text>
</comment>
<gene>
    <name evidence="1" type="ORF">ACFSX4_02025</name>
</gene>
<organism evidence="1 2">
    <name type="scientific">Corticicoccus populi</name>
    <dbReference type="NCBI Taxonomy" id="1812821"/>
    <lineage>
        <taxon>Bacteria</taxon>
        <taxon>Bacillati</taxon>
        <taxon>Bacillota</taxon>
        <taxon>Bacilli</taxon>
        <taxon>Bacillales</taxon>
        <taxon>Staphylococcaceae</taxon>
        <taxon>Corticicoccus</taxon>
    </lineage>
</organism>
<dbReference type="RefSeq" id="WP_377773417.1">
    <property type="nucleotide sequence ID" value="NZ_JBHUOQ010000001.1"/>
</dbReference>
<dbReference type="InterPro" id="IPR006427">
    <property type="entry name" value="Portal_HK97"/>
</dbReference>
<protein>
    <submittedName>
        <fullName evidence="1">Phage portal protein</fullName>
    </submittedName>
</protein>